<dbReference type="AlphaFoldDB" id="A0A968G9Q8"/>
<dbReference type="Proteomes" id="UP000711995">
    <property type="component" value="Unassembled WGS sequence"/>
</dbReference>
<gene>
    <name evidence="1" type="ORF">HCT14_03595</name>
</gene>
<proteinExistence type="predicted"/>
<keyword evidence="2" id="KW-1185">Reference proteome</keyword>
<comment type="caution">
    <text evidence="1">The sequence shown here is derived from an EMBL/GenBank/DDBJ whole genome shotgun (WGS) entry which is preliminary data.</text>
</comment>
<evidence type="ECO:0000313" key="1">
    <source>
        <dbReference type="EMBL" id="NIZ40596.1"/>
    </source>
</evidence>
<dbReference type="RefSeq" id="WP_167700187.1">
    <property type="nucleotide sequence ID" value="NZ_CP118174.1"/>
</dbReference>
<dbReference type="EMBL" id="JAATLJ010000001">
    <property type="protein sequence ID" value="NIZ40596.1"/>
    <property type="molecule type" value="Genomic_DNA"/>
</dbReference>
<organism evidence="1 2">
    <name type="scientific">Entomospira entomophila</name>
    <dbReference type="NCBI Taxonomy" id="2719988"/>
    <lineage>
        <taxon>Bacteria</taxon>
        <taxon>Pseudomonadati</taxon>
        <taxon>Spirochaetota</taxon>
        <taxon>Spirochaetia</taxon>
        <taxon>Spirochaetales</taxon>
        <taxon>Spirochaetaceae</taxon>
        <taxon>Entomospira</taxon>
    </lineage>
</organism>
<sequence length="237" mass="26837">MLISTNIKSLIKEIPMKPIFTLLLLLILPIYAHTITNERVFSAHLGSVAIANTNKKVEPSVEGIDPSRLDIYIVVDEESPYHNAIILHRSYSKTSAYQAILFDGENFTLEAFRTALISHIEWIKPTANQPTKQSQILTKIKIIAGYAQQYSWYHASSTLAFSRYVKSPSERQIVLHVSKPESIDNSLSAIAESIYLDTESVLNLLSLLEPEHIAQVVKEAKEFEASLRMRFDDETLY</sequence>
<reference evidence="1 2" key="1">
    <citation type="submission" date="2020-03" db="EMBL/GenBank/DDBJ databases">
        <title>Spirochaetal bacteria isolated from arthropods constitute a novel genus Entomospira genus novum within the order Spirochaetales.</title>
        <authorList>
            <person name="Grana-Miraglia L."/>
            <person name="Sikutova S."/>
            <person name="Fingerle V."/>
            <person name="Sing A."/>
            <person name="Castillo-Ramirez S."/>
            <person name="Margos G."/>
            <person name="Rudolf I."/>
        </authorList>
    </citation>
    <scope>NUCLEOTIDE SEQUENCE [LARGE SCALE GENOMIC DNA]</scope>
    <source>
        <strain evidence="1 2">BR193</strain>
    </source>
</reference>
<name>A0A968G9Q8_9SPIO</name>
<protein>
    <submittedName>
        <fullName evidence="1">Uncharacterized protein</fullName>
    </submittedName>
</protein>
<accession>A0A968G9Q8</accession>
<evidence type="ECO:0000313" key="2">
    <source>
        <dbReference type="Proteomes" id="UP000711995"/>
    </source>
</evidence>